<dbReference type="InterPro" id="IPR016181">
    <property type="entry name" value="Acyl_CoA_acyltransferase"/>
</dbReference>
<dbReference type="EMBL" id="BMNA01000003">
    <property type="protein sequence ID" value="GGL98286.1"/>
    <property type="molecule type" value="Genomic_DNA"/>
</dbReference>
<protein>
    <recommendedName>
        <fullName evidence="1">N-acetyltransferase domain-containing protein</fullName>
    </recommendedName>
</protein>
<dbReference type="GO" id="GO:0016747">
    <property type="term" value="F:acyltransferase activity, transferring groups other than amino-acyl groups"/>
    <property type="evidence" value="ECO:0007669"/>
    <property type="project" value="InterPro"/>
</dbReference>
<evidence type="ECO:0000259" key="1">
    <source>
        <dbReference type="Pfam" id="PF13302"/>
    </source>
</evidence>
<evidence type="ECO:0000313" key="3">
    <source>
        <dbReference type="Proteomes" id="UP000655208"/>
    </source>
</evidence>
<accession>A0A917WDX7</accession>
<sequence>MLVDLDGDPDVMFRINGGRPTPREEIGDEGSTALIDLAFETLGARRVVAPRMVDHAASRRVMEKCGMRQIRTFSQDWQVRIPGDELGDVE</sequence>
<evidence type="ECO:0000313" key="2">
    <source>
        <dbReference type="EMBL" id="GGL98286.1"/>
    </source>
</evidence>
<dbReference type="AlphaFoldDB" id="A0A917WDX7"/>
<feature type="domain" description="N-acetyltransferase" evidence="1">
    <location>
        <begin position="24"/>
        <end position="68"/>
    </location>
</feature>
<reference evidence="2" key="1">
    <citation type="journal article" date="2014" name="Int. J. Syst. Evol. Microbiol.">
        <title>Complete genome sequence of Corynebacterium casei LMG S-19264T (=DSM 44701T), isolated from a smear-ripened cheese.</title>
        <authorList>
            <consortium name="US DOE Joint Genome Institute (JGI-PGF)"/>
            <person name="Walter F."/>
            <person name="Albersmeier A."/>
            <person name="Kalinowski J."/>
            <person name="Ruckert C."/>
        </authorList>
    </citation>
    <scope>NUCLEOTIDE SEQUENCE</scope>
    <source>
        <strain evidence="2">CGMCC 4.7308</strain>
    </source>
</reference>
<dbReference type="SUPFAM" id="SSF55729">
    <property type="entry name" value="Acyl-CoA N-acyltransferases (Nat)"/>
    <property type="match status" value="1"/>
</dbReference>
<proteinExistence type="predicted"/>
<dbReference type="Gene3D" id="3.40.630.30">
    <property type="match status" value="1"/>
</dbReference>
<comment type="caution">
    <text evidence="2">The sequence shown here is derived from an EMBL/GenBank/DDBJ whole genome shotgun (WGS) entry which is preliminary data.</text>
</comment>
<reference evidence="2" key="2">
    <citation type="submission" date="2020-09" db="EMBL/GenBank/DDBJ databases">
        <authorList>
            <person name="Sun Q."/>
            <person name="Zhou Y."/>
        </authorList>
    </citation>
    <scope>NUCLEOTIDE SEQUENCE</scope>
    <source>
        <strain evidence="2">CGMCC 4.7308</strain>
    </source>
</reference>
<dbReference type="Proteomes" id="UP000655208">
    <property type="component" value="Unassembled WGS sequence"/>
</dbReference>
<dbReference type="InterPro" id="IPR000182">
    <property type="entry name" value="GNAT_dom"/>
</dbReference>
<name>A0A917WDX7_9ACTN</name>
<dbReference type="Pfam" id="PF13302">
    <property type="entry name" value="Acetyltransf_3"/>
    <property type="match status" value="1"/>
</dbReference>
<gene>
    <name evidence="2" type="ORF">GCM10011594_17780</name>
</gene>
<dbReference type="RefSeq" id="WP_229674205.1">
    <property type="nucleotide sequence ID" value="NZ_BMNA01000003.1"/>
</dbReference>
<organism evidence="2 3">
    <name type="scientific">Nakamurella endophytica</name>
    <dbReference type="NCBI Taxonomy" id="1748367"/>
    <lineage>
        <taxon>Bacteria</taxon>
        <taxon>Bacillati</taxon>
        <taxon>Actinomycetota</taxon>
        <taxon>Actinomycetes</taxon>
        <taxon>Nakamurellales</taxon>
        <taxon>Nakamurellaceae</taxon>
        <taxon>Nakamurella</taxon>
    </lineage>
</organism>
<keyword evidence="3" id="KW-1185">Reference proteome</keyword>